<dbReference type="PROSITE" id="PS50932">
    <property type="entry name" value="HTH_LACI_2"/>
    <property type="match status" value="1"/>
</dbReference>
<dbReference type="PANTHER" id="PTHR30146:SF109">
    <property type="entry name" value="HTH-TYPE TRANSCRIPTIONAL REGULATOR GALS"/>
    <property type="match status" value="1"/>
</dbReference>
<dbReference type="Pfam" id="PF13377">
    <property type="entry name" value="Peripla_BP_3"/>
    <property type="match status" value="1"/>
</dbReference>
<evidence type="ECO:0000313" key="5">
    <source>
        <dbReference type="EMBL" id="BDZ48131.1"/>
    </source>
</evidence>
<dbReference type="InterPro" id="IPR010982">
    <property type="entry name" value="Lambda_DNA-bd_dom_sf"/>
</dbReference>
<dbReference type="InterPro" id="IPR000843">
    <property type="entry name" value="HTH_LacI"/>
</dbReference>
<reference evidence="6" key="1">
    <citation type="journal article" date="2019" name="Int. J. Syst. Evol. Microbiol.">
        <title>The Global Catalogue of Microorganisms (GCM) 10K type strain sequencing project: providing services to taxonomists for standard genome sequencing and annotation.</title>
        <authorList>
            <consortium name="The Broad Institute Genomics Platform"/>
            <consortium name="The Broad Institute Genome Sequencing Center for Infectious Disease"/>
            <person name="Wu L."/>
            <person name="Ma J."/>
        </authorList>
    </citation>
    <scope>NUCLEOTIDE SEQUENCE [LARGE SCALE GENOMIC DNA]</scope>
    <source>
        <strain evidence="6">NBRC 108728</strain>
    </source>
</reference>
<dbReference type="PROSITE" id="PS00356">
    <property type="entry name" value="HTH_LACI_1"/>
    <property type="match status" value="1"/>
</dbReference>
<dbReference type="PANTHER" id="PTHR30146">
    <property type="entry name" value="LACI-RELATED TRANSCRIPTIONAL REPRESSOR"/>
    <property type="match status" value="1"/>
</dbReference>
<dbReference type="InterPro" id="IPR046335">
    <property type="entry name" value="LacI/GalR-like_sensor"/>
</dbReference>
<gene>
    <name evidence="5" type="ORF">GCM10025867_03720</name>
</gene>
<dbReference type="Gene3D" id="3.40.50.2300">
    <property type="match status" value="2"/>
</dbReference>
<dbReference type="Gene3D" id="1.10.260.40">
    <property type="entry name" value="lambda repressor-like DNA-binding domains"/>
    <property type="match status" value="1"/>
</dbReference>
<keyword evidence="1" id="KW-0805">Transcription regulation</keyword>
<dbReference type="EMBL" id="AP027732">
    <property type="protein sequence ID" value="BDZ48131.1"/>
    <property type="molecule type" value="Genomic_DNA"/>
</dbReference>
<feature type="domain" description="HTH lacI-type" evidence="4">
    <location>
        <begin position="2"/>
        <end position="56"/>
    </location>
</feature>
<dbReference type="InterPro" id="IPR028082">
    <property type="entry name" value="Peripla_BP_I"/>
</dbReference>
<proteinExistence type="predicted"/>
<keyword evidence="3" id="KW-0804">Transcription</keyword>
<dbReference type="Pfam" id="PF00356">
    <property type="entry name" value="LacI"/>
    <property type="match status" value="1"/>
</dbReference>
<sequence length="341" mass="36228">MATMQEVATRAGVSIATVSFVVNGTKRVSPATRERVTAAMAELGFRNNVVARALASKRTRIIALLHPALEHRLGSTSMKFFMSAANRASELGYHLVLWPVVTGPDELRDLLSGGLVDGVVVMEVKMEDSRIERLTDLRVPFISIGRTADTTHLPFVDIDFEKTMEDGLDYLTGLGHRRIGLVIEDLEGTSMAGYAPHIRSERTFRESMTRRGLLPHVVTCGPGAAGGRQAAADLLATEPDISAVIVMKDDSAFGLVRGLSTAGRRVPDDVSVLSIASSDEAGAQSEPVLSTMNAPGHELGKLAVEALIEQLDGAAAPDAELPHLLLPCLLHVAGSTAPAPA</sequence>
<accession>A0ABN6XT11</accession>
<evidence type="ECO:0000256" key="2">
    <source>
        <dbReference type="ARBA" id="ARBA00023125"/>
    </source>
</evidence>
<organism evidence="5 6">
    <name type="scientific">Frondihabitans sucicola</name>
    <dbReference type="NCBI Taxonomy" id="1268041"/>
    <lineage>
        <taxon>Bacteria</taxon>
        <taxon>Bacillati</taxon>
        <taxon>Actinomycetota</taxon>
        <taxon>Actinomycetes</taxon>
        <taxon>Micrococcales</taxon>
        <taxon>Microbacteriaceae</taxon>
        <taxon>Frondihabitans</taxon>
    </lineage>
</organism>
<dbReference type="SUPFAM" id="SSF47413">
    <property type="entry name" value="lambda repressor-like DNA-binding domains"/>
    <property type="match status" value="1"/>
</dbReference>
<dbReference type="SUPFAM" id="SSF53822">
    <property type="entry name" value="Periplasmic binding protein-like I"/>
    <property type="match status" value="1"/>
</dbReference>
<keyword evidence="6" id="KW-1185">Reference proteome</keyword>
<evidence type="ECO:0000259" key="4">
    <source>
        <dbReference type="PROSITE" id="PS50932"/>
    </source>
</evidence>
<evidence type="ECO:0000313" key="6">
    <source>
        <dbReference type="Proteomes" id="UP001321486"/>
    </source>
</evidence>
<dbReference type="SMART" id="SM00354">
    <property type="entry name" value="HTH_LACI"/>
    <property type="match status" value="1"/>
</dbReference>
<protein>
    <submittedName>
        <fullName evidence="5">LacI family transcriptional regulator</fullName>
    </submittedName>
</protein>
<keyword evidence="2" id="KW-0238">DNA-binding</keyword>
<evidence type="ECO:0000256" key="1">
    <source>
        <dbReference type="ARBA" id="ARBA00023015"/>
    </source>
</evidence>
<name>A0ABN6XT11_9MICO</name>
<dbReference type="Proteomes" id="UP001321486">
    <property type="component" value="Chromosome"/>
</dbReference>
<evidence type="ECO:0000256" key="3">
    <source>
        <dbReference type="ARBA" id="ARBA00023163"/>
    </source>
</evidence>
<dbReference type="CDD" id="cd01392">
    <property type="entry name" value="HTH_LacI"/>
    <property type="match status" value="1"/>
</dbReference>